<feature type="domain" description="Putative zinc-finger" evidence="4">
    <location>
        <begin position="10"/>
        <end position="37"/>
    </location>
</feature>
<dbReference type="Proteomes" id="UP000663505">
    <property type="component" value="Chromosome"/>
</dbReference>
<dbReference type="Pfam" id="PF13490">
    <property type="entry name" value="zf-HC2"/>
    <property type="match status" value="1"/>
</dbReference>
<evidence type="ECO:0000256" key="1">
    <source>
        <dbReference type="ARBA" id="ARBA00024353"/>
    </source>
</evidence>
<evidence type="ECO:0000313" key="6">
    <source>
        <dbReference type="Proteomes" id="UP000663505"/>
    </source>
</evidence>
<organism evidence="5 6">
    <name type="scientific">Alicyclobacillus mengziensis</name>
    <dbReference type="NCBI Taxonomy" id="2931921"/>
    <lineage>
        <taxon>Bacteria</taxon>
        <taxon>Bacillati</taxon>
        <taxon>Bacillota</taxon>
        <taxon>Bacilli</taxon>
        <taxon>Bacillales</taxon>
        <taxon>Alicyclobacillaceae</taxon>
        <taxon>Alicyclobacillus</taxon>
    </lineage>
</organism>
<comment type="similarity">
    <text evidence="1">Belongs to the zinc-associated anti-sigma factor (ZAS) superfamily. Anti-sigma-W factor family.</text>
</comment>
<dbReference type="RefSeq" id="WP_206655851.1">
    <property type="nucleotide sequence ID" value="NZ_CP071182.1"/>
</dbReference>
<dbReference type="InterPro" id="IPR027383">
    <property type="entry name" value="Znf_put"/>
</dbReference>
<name>A0A9X7VXU6_9BACL</name>
<accession>A0A9X7VXU6</accession>
<feature type="transmembrane region" description="Helical" evidence="3">
    <location>
        <begin position="84"/>
        <end position="103"/>
    </location>
</feature>
<keyword evidence="3" id="KW-0812">Transmembrane</keyword>
<gene>
    <name evidence="5" type="ORF">JZ786_18730</name>
</gene>
<dbReference type="Gene3D" id="1.10.10.1320">
    <property type="entry name" value="Anti-sigma factor, zinc-finger domain"/>
    <property type="match status" value="1"/>
</dbReference>
<evidence type="ECO:0000256" key="2">
    <source>
        <dbReference type="ARBA" id="ARBA00024438"/>
    </source>
</evidence>
<evidence type="ECO:0000313" key="5">
    <source>
        <dbReference type="EMBL" id="QSO46482.1"/>
    </source>
</evidence>
<dbReference type="InterPro" id="IPR041916">
    <property type="entry name" value="Anti_sigma_zinc_sf"/>
</dbReference>
<evidence type="ECO:0000256" key="3">
    <source>
        <dbReference type="SAM" id="Phobius"/>
    </source>
</evidence>
<sequence>MQCDMDSLTLSAYLDGELSESEAETIQAHIDDCPRCQDELAQLQQVTHSVQMSLSTVAVPEDLQNRILLTIKEIHQGAQARRLLLVYGCCLALVVVGVFWLAFSPFGKFVRVMFRLGFAAGHSAVQLVATGGAVWPTVIVVLSVLLGIASVTGVVRMLKSSEVTV</sequence>
<keyword evidence="6" id="KW-1185">Reference proteome</keyword>
<protein>
    <recommendedName>
        <fullName evidence="2">Anti-sigma-W factor RsiW</fullName>
    </recommendedName>
</protein>
<proteinExistence type="inferred from homology"/>
<keyword evidence="3" id="KW-1133">Transmembrane helix</keyword>
<keyword evidence="3" id="KW-0472">Membrane</keyword>
<dbReference type="EMBL" id="CP071182">
    <property type="protein sequence ID" value="QSO46482.1"/>
    <property type="molecule type" value="Genomic_DNA"/>
</dbReference>
<evidence type="ECO:0000259" key="4">
    <source>
        <dbReference type="Pfam" id="PF13490"/>
    </source>
</evidence>
<reference evidence="5 6" key="1">
    <citation type="submission" date="2021-02" db="EMBL/GenBank/DDBJ databases">
        <title>Alicyclobacillus curvatus sp. nov. and Alicyclobacillus mengziensis sp. nov., two acidophilic bacteria isolated from acid mine drainage.</title>
        <authorList>
            <person name="Huang Y."/>
        </authorList>
    </citation>
    <scope>NUCLEOTIDE SEQUENCE [LARGE SCALE GENOMIC DNA]</scope>
    <source>
        <strain evidence="5 6">S30H14</strain>
    </source>
</reference>
<feature type="transmembrane region" description="Helical" evidence="3">
    <location>
        <begin position="133"/>
        <end position="155"/>
    </location>
</feature>
<dbReference type="AlphaFoldDB" id="A0A9X7VXU6"/>
<dbReference type="KEGG" id="afx:JZ786_18730"/>